<feature type="domain" description="Core-binding (CB)" evidence="2">
    <location>
        <begin position="6"/>
        <end position="98"/>
    </location>
</feature>
<feature type="non-terminal residue" evidence="3">
    <location>
        <position position="105"/>
    </location>
</feature>
<accession>X1HYG1</accession>
<dbReference type="InterPro" id="IPR004107">
    <property type="entry name" value="Integrase_SAM-like_N"/>
</dbReference>
<dbReference type="SUPFAM" id="SSF47823">
    <property type="entry name" value="lambda integrase-like, N-terminal domain"/>
    <property type="match status" value="1"/>
</dbReference>
<dbReference type="AlphaFoldDB" id="X1HYG1"/>
<gene>
    <name evidence="3" type="ORF">S03H2_34846</name>
</gene>
<reference evidence="3" key="1">
    <citation type="journal article" date="2014" name="Front. Microbiol.">
        <title>High frequency of phylogenetically diverse reductive dehalogenase-homologous genes in deep subseafloor sedimentary metagenomes.</title>
        <authorList>
            <person name="Kawai M."/>
            <person name="Futagami T."/>
            <person name="Toyoda A."/>
            <person name="Takaki Y."/>
            <person name="Nishi S."/>
            <person name="Hori S."/>
            <person name="Arai W."/>
            <person name="Tsubouchi T."/>
            <person name="Morono Y."/>
            <person name="Uchiyama I."/>
            <person name="Ito T."/>
            <person name="Fujiyama A."/>
            <person name="Inagaki F."/>
            <person name="Takami H."/>
        </authorList>
    </citation>
    <scope>NUCLEOTIDE SEQUENCE</scope>
    <source>
        <strain evidence="3">Expedition CK06-06</strain>
    </source>
</reference>
<dbReference type="Gene3D" id="1.10.150.130">
    <property type="match status" value="1"/>
</dbReference>
<organism evidence="3">
    <name type="scientific">marine sediment metagenome</name>
    <dbReference type="NCBI Taxonomy" id="412755"/>
    <lineage>
        <taxon>unclassified sequences</taxon>
        <taxon>metagenomes</taxon>
        <taxon>ecological metagenomes</taxon>
    </lineage>
</organism>
<dbReference type="EMBL" id="BARU01021284">
    <property type="protein sequence ID" value="GAH58869.1"/>
    <property type="molecule type" value="Genomic_DNA"/>
</dbReference>
<comment type="caution">
    <text evidence="3">The sequence shown here is derived from an EMBL/GenBank/DDBJ whole genome shotgun (WGS) entry which is preliminary data.</text>
</comment>
<dbReference type="PROSITE" id="PS51900">
    <property type="entry name" value="CB"/>
    <property type="match status" value="1"/>
</dbReference>
<name>X1HYG1_9ZZZZ</name>
<keyword evidence="1" id="KW-0238">DNA-binding</keyword>
<evidence type="ECO:0000259" key="2">
    <source>
        <dbReference type="PROSITE" id="PS51900"/>
    </source>
</evidence>
<protein>
    <recommendedName>
        <fullName evidence="2">Core-binding (CB) domain-containing protein</fullName>
    </recommendedName>
</protein>
<dbReference type="GO" id="GO:0015074">
    <property type="term" value="P:DNA integration"/>
    <property type="evidence" value="ECO:0007669"/>
    <property type="project" value="InterPro"/>
</dbReference>
<dbReference type="InterPro" id="IPR010998">
    <property type="entry name" value="Integrase_recombinase_N"/>
</dbReference>
<sequence>MKTERNLSSLMQNSFTEYLINQRRASQNTIASYRDTFCLLLRYAEKQYKKLPIALSLKDFDARFISKFLIHIEKDRNVGVRSRNQRLAAIYSFFHFISLYVPEQI</sequence>
<proteinExistence type="predicted"/>
<evidence type="ECO:0000313" key="3">
    <source>
        <dbReference type="EMBL" id="GAH58869.1"/>
    </source>
</evidence>
<dbReference type="InterPro" id="IPR044068">
    <property type="entry name" value="CB"/>
</dbReference>
<dbReference type="Pfam" id="PF02899">
    <property type="entry name" value="Phage_int_SAM_1"/>
    <property type="match status" value="1"/>
</dbReference>
<evidence type="ECO:0000256" key="1">
    <source>
        <dbReference type="ARBA" id="ARBA00023125"/>
    </source>
</evidence>
<dbReference type="GO" id="GO:0003677">
    <property type="term" value="F:DNA binding"/>
    <property type="evidence" value="ECO:0007669"/>
    <property type="project" value="UniProtKB-KW"/>
</dbReference>